<dbReference type="SUPFAM" id="SSF52540">
    <property type="entry name" value="P-loop containing nucleoside triphosphate hydrolases"/>
    <property type="match status" value="1"/>
</dbReference>
<dbReference type="PROSITE" id="PS51257">
    <property type="entry name" value="PROKAR_LIPOPROTEIN"/>
    <property type="match status" value="1"/>
</dbReference>
<evidence type="ECO:0000256" key="4">
    <source>
        <dbReference type="ARBA" id="ARBA00071824"/>
    </source>
</evidence>
<name>A0A9D1LXW6_9FIRM</name>
<comment type="similarity">
    <text evidence="1">Belongs to the ParA family.</text>
</comment>
<sequence length="257" mass="28104">MAKVIAVANQKGGVGKTTTAVNLAAGLGCLSRRVLLVDTDPQGNSTSGVGIDKRSVKMSTYNIFVDGAKANDIIMNTKFQNLHLMPASIDLAAAELEMADIPHREQRLKTSFAPIKENYDYIIIDCPPSLGLITTNALTAADTILVPIQCEYYALEGLSQLMSSVRRVKRQYNTSLEIEGVLLTMFDGRLNLTQQVVAEVKKFFPGKVFSSVIPRGVRLSEAPGFGLPVMYYDKSSKGALSYMSLAEEIIRKERNYG</sequence>
<comment type="caution">
    <text evidence="6">The sequence shown here is derived from an EMBL/GenBank/DDBJ whole genome shotgun (WGS) entry which is preliminary data.</text>
</comment>
<dbReference type="CDD" id="cd02042">
    <property type="entry name" value="ParAB_family"/>
    <property type="match status" value="1"/>
</dbReference>
<comment type="catalytic activity">
    <reaction evidence="2">
        <text>ATP + H2O = ADP + phosphate + H(+)</text>
        <dbReference type="Rhea" id="RHEA:13065"/>
        <dbReference type="ChEBI" id="CHEBI:15377"/>
        <dbReference type="ChEBI" id="CHEBI:15378"/>
        <dbReference type="ChEBI" id="CHEBI:30616"/>
        <dbReference type="ChEBI" id="CHEBI:43474"/>
        <dbReference type="ChEBI" id="CHEBI:456216"/>
    </reaction>
</comment>
<feature type="domain" description="AAA" evidence="5">
    <location>
        <begin position="2"/>
        <end position="178"/>
    </location>
</feature>
<dbReference type="InterPro" id="IPR025669">
    <property type="entry name" value="AAA_dom"/>
</dbReference>
<reference evidence="6" key="2">
    <citation type="journal article" date="2021" name="PeerJ">
        <title>Extensive microbial diversity within the chicken gut microbiome revealed by metagenomics and culture.</title>
        <authorList>
            <person name="Gilroy R."/>
            <person name="Ravi A."/>
            <person name="Getino M."/>
            <person name="Pursley I."/>
            <person name="Horton D.L."/>
            <person name="Alikhan N.F."/>
            <person name="Baker D."/>
            <person name="Gharbi K."/>
            <person name="Hall N."/>
            <person name="Watson M."/>
            <person name="Adriaenssens E.M."/>
            <person name="Foster-Nyarko E."/>
            <person name="Jarju S."/>
            <person name="Secka A."/>
            <person name="Antonio M."/>
            <person name="Oren A."/>
            <person name="Chaudhuri R.R."/>
            <person name="La Ragione R."/>
            <person name="Hildebrand F."/>
            <person name="Pallen M.J."/>
        </authorList>
    </citation>
    <scope>NUCLEOTIDE SEQUENCE</scope>
    <source>
        <strain evidence="6">ChiGjej1B1-1684</strain>
    </source>
</reference>
<dbReference type="Pfam" id="PF13614">
    <property type="entry name" value="AAA_31"/>
    <property type="match status" value="1"/>
</dbReference>
<dbReference type="PANTHER" id="PTHR13696:SF52">
    <property type="entry name" value="PARA FAMILY PROTEIN CT_582"/>
    <property type="match status" value="1"/>
</dbReference>
<organism evidence="6 7">
    <name type="scientific">Candidatus Limousia pullorum</name>
    <dbReference type="NCBI Taxonomy" id="2840860"/>
    <lineage>
        <taxon>Bacteria</taxon>
        <taxon>Bacillati</taxon>
        <taxon>Bacillota</taxon>
        <taxon>Clostridia</taxon>
        <taxon>Eubacteriales</taxon>
        <taxon>Oscillospiraceae</taxon>
        <taxon>Oscillospiraceae incertae sedis</taxon>
        <taxon>Candidatus Limousia</taxon>
    </lineage>
</organism>
<evidence type="ECO:0000313" key="7">
    <source>
        <dbReference type="Proteomes" id="UP000824118"/>
    </source>
</evidence>
<dbReference type="InterPro" id="IPR027417">
    <property type="entry name" value="P-loop_NTPase"/>
</dbReference>
<accession>A0A9D1LXW6</accession>
<evidence type="ECO:0000256" key="3">
    <source>
        <dbReference type="ARBA" id="ARBA00062323"/>
    </source>
</evidence>
<evidence type="ECO:0000313" key="6">
    <source>
        <dbReference type="EMBL" id="HIU49931.1"/>
    </source>
</evidence>
<evidence type="ECO:0000256" key="1">
    <source>
        <dbReference type="ARBA" id="ARBA00006976"/>
    </source>
</evidence>
<dbReference type="PIRSF" id="PIRSF009320">
    <property type="entry name" value="Nuc_binding_HP_1000"/>
    <property type="match status" value="1"/>
</dbReference>
<evidence type="ECO:0000256" key="2">
    <source>
        <dbReference type="ARBA" id="ARBA00049360"/>
    </source>
</evidence>
<reference evidence="6" key="1">
    <citation type="submission" date="2020-10" db="EMBL/GenBank/DDBJ databases">
        <authorList>
            <person name="Gilroy R."/>
        </authorList>
    </citation>
    <scope>NUCLEOTIDE SEQUENCE</scope>
    <source>
        <strain evidence="6">ChiGjej1B1-1684</strain>
    </source>
</reference>
<dbReference type="Gene3D" id="3.40.50.300">
    <property type="entry name" value="P-loop containing nucleotide triphosphate hydrolases"/>
    <property type="match status" value="1"/>
</dbReference>
<dbReference type="FunFam" id="3.40.50.300:FF:000285">
    <property type="entry name" value="Sporulation initiation inhibitor Soj"/>
    <property type="match status" value="1"/>
</dbReference>
<dbReference type="PANTHER" id="PTHR13696">
    <property type="entry name" value="P-LOOP CONTAINING NUCLEOSIDE TRIPHOSPHATE HYDROLASE"/>
    <property type="match status" value="1"/>
</dbReference>
<evidence type="ECO:0000259" key="5">
    <source>
        <dbReference type="Pfam" id="PF13614"/>
    </source>
</evidence>
<dbReference type="AlphaFoldDB" id="A0A9D1LXW6"/>
<dbReference type="InterPro" id="IPR050678">
    <property type="entry name" value="DNA_Partitioning_ATPase"/>
</dbReference>
<protein>
    <recommendedName>
        <fullName evidence="4">Sporulation initiation inhibitor protein Soj</fullName>
    </recommendedName>
</protein>
<proteinExistence type="inferred from homology"/>
<dbReference type="EMBL" id="DVNG01000037">
    <property type="protein sequence ID" value="HIU49931.1"/>
    <property type="molecule type" value="Genomic_DNA"/>
</dbReference>
<dbReference type="Proteomes" id="UP000824118">
    <property type="component" value="Unassembled WGS sequence"/>
</dbReference>
<comment type="subunit">
    <text evidence="3">Dimerizes in the presence of ATP but not ADP; ATP-binding is required for double-stranded (ds)DNA-binding. Interacts with DnaA.</text>
</comment>
<gene>
    <name evidence="6" type="ORF">IAD22_02820</name>
</gene>